<name>D0LIW8_HALO1</name>
<keyword evidence="5" id="KW-1185">Reference proteome</keyword>
<dbReference type="InterPro" id="IPR011990">
    <property type="entry name" value="TPR-like_helical_dom_sf"/>
</dbReference>
<keyword evidence="2" id="KW-1133">Transmembrane helix</keyword>
<evidence type="ECO:0000256" key="1">
    <source>
        <dbReference type="SAM" id="MobiDB-lite"/>
    </source>
</evidence>
<keyword evidence="2" id="KW-0812">Transmembrane</keyword>
<feature type="region of interest" description="Disordered" evidence="1">
    <location>
        <begin position="172"/>
        <end position="200"/>
    </location>
</feature>
<dbReference type="RefSeq" id="WP_012825624.1">
    <property type="nucleotide sequence ID" value="NC_013440.1"/>
</dbReference>
<feature type="compositionally biased region" description="Low complexity" evidence="1">
    <location>
        <begin position="308"/>
        <end position="318"/>
    </location>
</feature>
<feature type="region of interest" description="Disordered" evidence="1">
    <location>
        <begin position="1"/>
        <end position="23"/>
    </location>
</feature>
<dbReference type="Gene3D" id="1.25.40.10">
    <property type="entry name" value="Tetratricopeptide repeat domain"/>
    <property type="match status" value="1"/>
</dbReference>
<keyword evidence="2" id="KW-0472">Membrane</keyword>
<feature type="transmembrane region" description="Helical" evidence="2">
    <location>
        <begin position="83"/>
        <end position="102"/>
    </location>
</feature>
<dbReference type="HOGENOM" id="CLU_531857_0_0_7"/>
<dbReference type="Pfam" id="PF04773">
    <property type="entry name" value="FecR"/>
    <property type="match status" value="1"/>
</dbReference>
<dbReference type="STRING" id="502025.Hoch_0356"/>
<feature type="domain" description="FecR protein" evidence="3">
    <location>
        <begin position="203"/>
        <end position="261"/>
    </location>
</feature>
<dbReference type="Gene3D" id="2.60.120.1440">
    <property type="match status" value="1"/>
</dbReference>
<dbReference type="PANTHER" id="PTHR30273:SF2">
    <property type="entry name" value="PROTEIN FECR"/>
    <property type="match status" value="1"/>
</dbReference>
<evidence type="ECO:0000259" key="3">
    <source>
        <dbReference type="Pfam" id="PF04773"/>
    </source>
</evidence>
<protein>
    <submittedName>
        <fullName evidence="4">FecR protein</fullName>
    </submittedName>
</protein>
<dbReference type="SUPFAM" id="SSF48452">
    <property type="entry name" value="TPR-like"/>
    <property type="match status" value="1"/>
</dbReference>
<accession>D0LIW8</accession>
<feature type="compositionally biased region" description="Low complexity" evidence="1">
    <location>
        <begin position="177"/>
        <end position="187"/>
    </location>
</feature>
<gene>
    <name evidence="4" type="ordered locus">Hoch_0356</name>
</gene>
<feature type="region of interest" description="Disordered" evidence="1">
    <location>
        <begin position="47"/>
        <end position="74"/>
    </location>
</feature>
<evidence type="ECO:0000313" key="4">
    <source>
        <dbReference type="EMBL" id="ACY12997.1"/>
    </source>
</evidence>
<dbReference type="InterPro" id="IPR006860">
    <property type="entry name" value="FecR"/>
</dbReference>
<dbReference type="InterPro" id="IPR012373">
    <property type="entry name" value="Ferrdict_sens_TM"/>
</dbReference>
<dbReference type="PANTHER" id="PTHR30273">
    <property type="entry name" value="PERIPLASMIC SIGNAL SENSOR AND SIGMA FACTOR ACTIVATOR FECR-RELATED"/>
    <property type="match status" value="1"/>
</dbReference>
<dbReference type="GO" id="GO:0016989">
    <property type="term" value="F:sigma factor antagonist activity"/>
    <property type="evidence" value="ECO:0007669"/>
    <property type="project" value="TreeGrafter"/>
</dbReference>
<feature type="compositionally biased region" description="Acidic residues" evidence="1">
    <location>
        <begin position="52"/>
        <end position="70"/>
    </location>
</feature>
<dbReference type="AlphaFoldDB" id="D0LIW8"/>
<organism evidence="4 5">
    <name type="scientific">Haliangium ochraceum (strain DSM 14365 / JCM 11303 / SMP-2)</name>
    <dbReference type="NCBI Taxonomy" id="502025"/>
    <lineage>
        <taxon>Bacteria</taxon>
        <taxon>Pseudomonadati</taxon>
        <taxon>Myxococcota</taxon>
        <taxon>Polyangia</taxon>
        <taxon>Haliangiales</taxon>
        <taxon>Kofleriaceae</taxon>
        <taxon>Haliangium</taxon>
    </lineage>
</organism>
<dbReference type="eggNOG" id="COG1729">
    <property type="taxonomic scope" value="Bacteria"/>
</dbReference>
<dbReference type="Proteomes" id="UP000001880">
    <property type="component" value="Chromosome"/>
</dbReference>
<proteinExistence type="predicted"/>
<feature type="region of interest" description="Disordered" evidence="1">
    <location>
        <begin position="304"/>
        <end position="330"/>
    </location>
</feature>
<evidence type="ECO:0000256" key="2">
    <source>
        <dbReference type="SAM" id="Phobius"/>
    </source>
</evidence>
<reference evidence="4 5" key="1">
    <citation type="journal article" date="2010" name="Stand. Genomic Sci.">
        <title>Complete genome sequence of Haliangium ochraceum type strain (SMP-2).</title>
        <authorList>
            <consortium name="US DOE Joint Genome Institute (JGI-PGF)"/>
            <person name="Ivanova N."/>
            <person name="Daum C."/>
            <person name="Lang E."/>
            <person name="Abt B."/>
            <person name="Kopitz M."/>
            <person name="Saunders E."/>
            <person name="Lapidus A."/>
            <person name="Lucas S."/>
            <person name="Glavina Del Rio T."/>
            <person name="Nolan M."/>
            <person name="Tice H."/>
            <person name="Copeland A."/>
            <person name="Cheng J.F."/>
            <person name="Chen F."/>
            <person name="Bruce D."/>
            <person name="Goodwin L."/>
            <person name="Pitluck S."/>
            <person name="Mavromatis K."/>
            <person name="Pati A."/>
            <person name="Mikhailova N."/>
            <person name="Chen A."/>
            <person name="Palaniappan K."/>
            <person name="Land M."/>
            <person name="Hauser L."/>
            <person name="Chang Y.J."/>
            <person name="Jeffries C.D."/>
            <person name="Detter J.C."/>
            <person name="Brettin T."/>
            <person name="Rohde M."/>
            <person name="Goker M."/>
            <person name="Bristow J."/>
            <person name="Markowitz V."/>
            <person name="Eisen J.A."/>
            <person name="Hugenholtz P."/>
            <person name="Kyrpides N.C."/>
            <person name="Klenk H.P."/>
        </authorList>
    </citation>
    <scope>NUCLEOTIDE SEQUENCE [LARGE SCALE GENOMIC DNA]</scope>
    <source>
        <strain evidence="5">DSM 14365 / CIP 107738 / JCM 11303 / AJ 13395 / SMP-2</strain>
    </source>
</reference>
<sequence>MSDTRDHDDEPVDGAGGLTEPLWQRLREAEPRLDDLRRARLLAGIRAQLSEEPSDQADDGHGDDDGDGDGESAFVPAGHRRRLQVALVIGLVAAAAALFLVWRGSAPEPGGQGPTLAEIDPLARVQPYLYQGPDAYPTGRPVRALALGDAALLRASLGGQGHFTLHGPAQLSVEPSADAGAGDARPAATDHASGDASGDISDNVRLHLERGLLVADYRHAPGRSLTVITRDARVLVTGTLFAVEASDDAPTRVSVMRGSVQVTSGSRASRAVAAGQSWTADVGYIGPMSEETRALMEEHAAAPTPMHAGRAPGAPADPGDVHTSGAAAGDGERAAVRRILDAGESAAPALQGTAEELYRDAETAMGKGESARARSLLRALLGRYPDDALVDVAHYELGRMAFDAADYARARRHLGAVVERGRDPVFLEPAAYLRCRVELADARASAARQCLRGFRDRFPRSPSDAEALWQLATLAAESGGCAAALPLWQAYLRQHAGARHAAEAAQRAQACR</sequence>
<dbReference type="EMBL" id="CP001804">
    <property type="protein sequence ID" value="ACY12997.1"/>
    <property type="molecule type" value="Genomic_DNA"/>
</dbReference>
<dbReference type="KEGG" id="hoh:Hoch_0356"/>
<evidence type="ECO:0000313" key="5">
    <source>
        <dbReference type="Proteomes" id="UP000001880"/>
    </source>
</evidence>